<feature type="transmembrane region" description="Helical" evidence="2">
    <location>
        <begin position="126"/>
        <end position="148"/>
    </location>
</feature>
<evidence type="ECO:0000256" key="2">
    <source>
        <dbReference type="SAM" id="Phobius"/>
    </source>
</evidence>
<reference evidence="4" key="1">
    <citation type="journal article" date="2021" name="PeerJ">
        <title>Extensive microbial diversity within the chicken gut microbiome revealed by metagenomics and culture.</title>
        <authorList>
            <person name="Gilroy R."/>
            <person name="Ravi A."/>
            <person name="Getino M."/>
            <person name="Pursley I."/>
            <person name="Horton D.L."/>
            <person name="Alikhan N.F."/>
            <person name="Baker D."/>
            <person name="Gharbi K."/>
            <person name="Hall N."/>
            <person name="Watson M."/>
            <person name="Adriaenssens E.M."/>
            <person name="Foster-Nyarko E."/>
            <person name="Jarju S."/>
            <person name="Secka A."/>
            <person name="Antonio M."/>
            <person name="Oren A."/>
            <person name="Chaudhuri R.R."/>
            <person name="La Ragione R."/>
            <person name="Hildebrand F."/>
            <person name="Pallen M.J."/>
        </authorList>
    </citation>
    <scope>NUCLEOTIDE SEQUENCE</scope>
    <source>
        <strain evidence="4">CHK192-19661</strain>
    </source>
</reference>
<dbReference type="Proteomes" id="UP000824025">
    <property type="component" value="Unassembled WGS sequence"/>
</dbReference>
<evidence type="ECO:0000256" key="1">
    <source>
        <dbReference type="ARBA" id="ARBA00022801"/>
    </source>
</evidence>
<feature type="transmembrane region" description="Helical" evidence="2">
    <location>
        <begin position="6"/>
        <end position="25"/>
    </location>
</feature>
<feature type="transmembrane region" description="Helical" evidence="2">
    <location>
        <begin position="37"/>
        <end position="63"/>
    </location>
</feature>
<dbReference type="InterPro" id="IPR036457">
    <property type="entry name" value="PPM-type-like_dom_sf"/>
</dbReference>
<dbReference type="SUPFAM" id="SSF81606">
    <property type="entry name" value="PP2C-like"/>
    <property type="match status" value="1"/>
</dbReference>
<dbReference type="Gene3D" id="3.60.40.10">
    <property type="entry name" value="PPM-type phosphatase domain"/>
    <property type="match status" value="1"/>
</dbReference>
<dbReference type="SMART" id="SM00331">
    <property type="entry name" value="PP2C_SIG"/>
    <property type="match status" value="1"/>
</dbReference>
<protein>
    <submittedName>
        <fullName evidence="4">SpoIIE family protein phosphatase</fullName>
    </submittedName>
</protein>
<dbReference type="InterPro" id="IPR001932">
    <property type="entry name" value="PPM-type_phosphatase-like_dom"/>
</dbReference>
<gene>
    <name evidence="4" type="ORF">H9726_04275</name>
</gene>
<evidence type="ECO:0000313" key="4">
    <source>
        <dbReference type="EMBL" id="HIZ09687.1"/>
    </source>
</evidence>
<keyword evidence="1" id="KW-0378">Hydrolase</keyword>
<dbReference type="AlphaFoldDB" id="A0A9D2IHW9"/>
<feature type="domain" description="PPM-type phosphatase" evidence="3">
    <location>
        <begin position="556"/>
        <end position="760"/>
    </location>
</feature>
<feature type="transmembrane region" description="Helical" evidence="2">
    <location>
        <begin position="69"/>
        <end position="88"/>
    </location>
</feature>
<dbReference type="EMBL" id="DXCF01000021">
    <property type="protein sequence ID" value="HIZ09687.1"/>
    <property type="molecule type" value="Genomic_DNA"/>
</dbReference>
<feature type="transmembrane region" description="Helical" evidence="2">
    <location>
        <begin position="278"/>
        <end position="300"/>
    </location>
</feature>
<feature type="transmembrane region" description="Helical" evidence="2">
    <location>
        <begin position="249"/>
        <end position="266"/>
    </location>
</feature>
<evidence type="ECO:0000259" key="3">
    <source>
        <dbReference type="PROSITE" id="PS51746"/>
    </source>
</evidence>
<dbReference type="InterPro" id="IPR045768">
    <property type="entry name" value="SpoIIE_N"/>
</dbReference>
<keyword evidence="2" id="KW-0472">Membrane</keyword>
<dbReference type="PANTHER" id="PTHR43156:SF2">
    <property type="entry name" value="STAGE II SPORULATION PROTEIN E"/>
    <property type="match status" value="1"/>
</dbReference>
<dbReference type="PROSITE" id="PS51746">
    <property type="entry name" value="PPM_2"/>
    <property type="match status" value="1"/>
</dbReference>
<dbReference type="Pfam" id="PF07228">
    <property type="entry name" value="SpoIIE"/>
    <property type="match status" value="1"/>
</dbReference>
<feature type="transmembrane region" description="Helical" evidence="2">
    <location>
        <begin position="224"/>
        <end position="243"/>
    </location>
</feature>
<proteinExistence type="predicted"/>
<feature type="transmembrane region" description="Helical" evidence="2">
    <location>
        <begin position="100"/>
        <end position="120"/>
    </location>
</feature>
<organism evidence="4 5">
    <name type="scientific">Candidatus Borkfalkia avicola</name>
    <dbReference type="NCBI Taxonomy" id="2838503"/>
    <lineage>
        <taxon>Bacteria</taxon>
        <taxon>Bacillati</taxon>
        <taxon>Bacillota</taxon>
        <taxon>Clostridia</taxon>
        <taxon>Christensenellales</taxon>
        <taxon>Christensenellaceae</taxon>
        <taxon>Candidatus Borkfalkia</taxon>
    </lineage>
</organism>
<keyword evidence="2" id="KW-0812">Transmembrane</keyword>
<sequence length="765" mass="80717">MKLKFRYGYRAVLAYLALFLGMLLLNFTMNGFEPFSLALLAAALLCGFSAPATAGLYILAGGISLTEGGIPFAAVAAQGVLLGGYFFICEKKGRAVKGECVLLLAAACALFLWLFGRYVYADYAKAAVVAAAMFALCFVFAGAMRCLLRAGTRRPAPEEPVFVAGAVTATGIGLYNCAGAYVYEAAALLLLLLCCAVLADGNAVFCALTLALPPCICQSAAAASPELAACALFSLYAAAALCFLRAGKIPAALAVFLANVAVRYLLRLPQAGSPAEPLTAAGFYLELLVPLIPCLLFLLLPQRWTEALSRRLRRYSERPLVRASIDRSRQLAAEKLFDAAGAFRETENAFAVLGSDEEKGDEGRAFLLGSVREEVCGGCEKADSCAAKGEPLEKLAAAGGMKGRVNLIDLPAALSAQCAQPQALLFSLNKALAEYRRGALEEENAAAGRRLLAEQAHGLAEALKKLALGLCAPAGSDPERERELRRALERAGVRCEETLIGGGEVYILSEGNAPRERILAAAEEVLGCPAVLAAKHPIDAERYAWILHRAPAMDAAFGTASVTKEGETACGDTCSVVRIDERTFLCALSDGMGSGDYARRISDCSLSLIESLYRAGLDGDTVLSAVNRLLAFNREESFACADIATVNLDTGRADIVKIGSPVGFILREDRLEALEGDSLPLGILDGVRPAVLARTLSEGDILLFISDGVLSAFGSAADLADYLCRGRPSNPQALADELIAEAGRRAGSAQDDMTALAVRLFARQG</sequence>
<reference evidence="4" key="2">
    <citation type="submission" date="2021-04" db="EMBL/GenBank/DDBJ databases">
        <authorList>
            <person name="Gilroy R."/>
        </authorList>
    </citation>
    <scope>NUCLEOTIDE SEQUENCE</scope>
    <source>
        <strain evidence="4">CHK192-19661</strain>
    </source>
</reference>
<dbReference type="PANTHER" id="PTHR43156">
    <property type="entry name" value="STAGE II SPORULATION PROTEIN E-RELATED"/>
    <property type="match status" value="1"/>
</dbReference>
<comment type="caution">
    <text evidence="4">The sequence shown here is derived from an EMBL/GenBank/DDBJ whole genome shotgun (WGS) entry which is preliminary data.</text>
</comment>
<feature type="transmembrane region" description="Helical" evidence="2">
    <location>
        <begin position="189"/>
        <end position="212"/>
    </location>
</feature>
<keyword evidence="2" id="KW-1133">Transmembrane helix</keyword>
<evidence type="ECO:0000313" key="5">
    <source>
        <dbReference type="Proteomes" id="UP000824025"/>
    </source>
</evidence>
<accession>A0A9D2IHW9</accession>
<dbReference type="GO" id="GO:0016791">
    <property type="term" value="F:phosphatase activity"/>
    <property type="evidence" value="ECO:0007669"/>
    <property type="project" value="TreeGrafter"/>
</dbReference>
<dbReference type="Pfam" id="PF19732">
    <property type="entry name" value="SpoIIE_N"/>
    <property type="match status" value="1"/>
</dbReference>
<dbReference type="InterPro" id="IPR052016">
    <property type="entry name" value="Bact_Sigma-Reg"/>
</dbReference>
<feature type="transmembrane region" description="Helical" evidence="2">
    <location>
        <begin position="160"/>
        <end position="183"/>
    </location>
</feature>
<name>A0A9D2IHW9_9FIRM</name>